<feature type="compositionally biased region" description="Basic and acidic residues" evidence="1">
    <location>
        <begin position="39"/>
        <end position="71"/>
    </location>
</feature>
<reference evidence="2 3" key="1">
    <citation type="journal article" date="2020" name="Mol. Biol. Evol.">
        <title>Distinct Expression and Methylation Patterns for Genes with Different Fates following a Single Whole-Genome Duplication in Flowering Plants.</title>
        <authorList>
            <person name="Shi T."/>
            <person name="Rahmani R.S."/>
            <person name="Gugger P.F."/>
            <person name="Wang M."/>
            <person name="Li H."/>
            <person name="Zhang Y."/>
            <person name="Li Z."/>
            <person name="Wang Q."/>
            <person name="Van de Peer Y."/>
            <person name="Marchal K."/>
            <person name="Chen J."/>
        </authorList>
    </citation>
    <scope>NUCLEOTIDE SEQUENCE [LARGE SCALE GENOMIC DNA]</scope>
    <source>
        <tissue evidence="2">Leaf</tissue>
    </source>
</reference>
<evidence type="ECO:0000256" key="1">
    <source>
        <dbReference type="SAM" id="MobiDB-lite"/>
    </source>
</evidence>
<protein>
    <submittedName>
        <fullName evidence="2">Uncharacterized protein</fullName>
    </submittedName>
</protein>
<dbReference type="EMBL" id="DUZY01000002">
    <property type="protein sequence ID" value="DAD26491.1"/>
    <property type="molecule type" value="Genomic_DNA"/>
</dbReference>
<comment type="caution">
    <text evidence="2">The sequence shown here is derived from an EMBL/GenBank/DDBJ whole genome shotgun (WGS) entry which is preliminary data.</text>
</comment>
<organism evidence="2 3">
    <name type="scientific">Nelumbo nucifera</name>
    <name type="common">Sacred lotus</name>
    <dbReference type="NCBI Taxonomy" id="4432"/>
    <lineage>
        <taxon>Eukaryota</taxon>
        <taxon>Viridiplantae</taxon>
        <taxon>Streptophyta</taxon>
        <taxon>Embryophyta</taxon>
        <taxon>Tracheophyta</taxon>
        <taxon>Spermatophyta</taxon>
        <taxon>Magnoliopsida</taxon>
        <taxon>Proteales</taxon>
        <taxon>Nelumbonaceae</taxon>
        <taxon>Nelumbo</taxon>
    </lineage>
</organism>
<keyword evidence="3" id="KW-1185">Reference proteome</keyword>
<name>A0A822Y4F9_NELNU</name>
<dbReference type="AlphaFoldDB" id="A0A822Y4F9"/>
<proteinExistence type="predicted"/>
<gene>
    <name evidence="2" type="ORF">HUJ06_027959</name>
</gene>
<evidence type="ECO:0000313" key="2">
    <source>
        <dbReference type="EMBL" id="DAD26491.1"/>
    </source>
</evidence>
<feature type="region of interest" description="Disordered" evidence="1">
    <location>
        <begin position="35"/>
        <end position="76"/>
    </location>
</feature>
<dbReference type="Proteomes" id="UP000607653">
    <property type="component" value="Unassembled WGS sequence"/>
</dbReference>
<sequence>MVVVVRVYLAGREDIEQGVCDLLWGIATVAESDGQTKTGRRERWKGERDLMGKQKRERVEERDGQAVKEEGGGEDEEERVRERCWRERKREMAWRRWVATVEFESAATTLAVSVMKNMRRRRKMLGGRRRGKRERTDGDLLLIHRRCC</sequence>
<accession>A0A822Y4F9</accession>
<evidence type="ECO:0000313" key="3">
    <source>
        <dbReference type="Proteomes" id="UP000607653"/>
    </source>
</evidence>